<dbReference type="Proteomes" id="UP001285908">
    <property type="component" value="Unassembled WGS sequence"/>
</dbReference>
<keyword evidence="3" id="KW-1185">Reference proteome</keyword>
<evidence type="ECO:0000313" key="3">
    <source>
        <dbReference type="Proteomes" id="UP001285908"/>
    </source>
</evidence>
<accession>A0AAJ0IGU4</accession>
<comment type="caution">
    <text evidence="2">The sequence shown here is derived from an EMBL/GenBank/DDBJ whole genome shotgun (WGS) entry which is preliminary data.</text>
</comment>
<organism evidence="2 3">
    <name type="scientific">Neurospora hispaniola</name>
    <dbReference type="NCBI Taxonomy" id="588809"/>
    <lineage>
        <taxon>Eukaryota</taxon>
        <taxon>Fungi</taxon>
        <taxon>Dikarya</taxon>
        <taxon>Ascomycota</taxon>
        <taxon>Pezizomycotina</taxon>
        <taxon>Sordariomycetes</taxon>
        <taxon>Sordariomycetidae</taxon>
        <taxon>Sordariales</taxon>
        <taxon>Sordariaceae</taxon>
        <taxon>Neurospora</taxon>
    </lineage>
</organism>
<dbReference type="GeneID" id="87873307"/>
<gene>
    <name evidence="2" type="ORF">B0T23DRAFT_32860</name>
</gene>
<protein>
    <submittedName>
        <fullName evidence="2">Uncharacterized protein</fullName>
    </submittedName>
</protein>
<feature type="chain" id="PRO_5042535964" evidence="1">
    <location>
        <begin position="19"/>
        <end position="109"/>
    </location>
</feature>
<reference evidence="2 3" key="1">
    <citation type="journal article" date="2023" name="Mol. Phylogenet. Evol.">
        <title>Genome-scale phylogeny and comparative genomics of the fungal order Sordariales.</title>
        <authorList>
            <person name="Hensen N."/>
            <person name="Bonometti L."/>
            <person name="Westerberg I."/>
            <person name="Brannstrom I.O."/>
            <person name="Guillou S."/>
            <person name="Cros-Aarteil S."/>
            <person name="Calhoun S."/>
            <person name="Haridas S."/>
            <person name="Kuo A."/>
            <person name="Mondo S."/>
            <person name="Pangilinan J."/>
            <person name="Riley R."/>
            <person name="LaButti K."/>
            <person name="Andreopoulos B."/>
            <person name="Lipzen A."/>
            <person name="Chen C."/>
            <person name="Yan M."/>
            <person name="Daum C."/>
            <person name="Ng V."/>
            <person name="Clum A."/>
            <person name="Steindorff A."/>
            <person name="Ohm R.A."/>
            <person name="Martin F."/>
            <person name="Silar P."/>
            <person name="Natvig D.O."/>
            <person name="Lalanne C."/>
            <person name="Gautier V."/>
            <person name="Ament-Velasquez S.L."/>
            <person name="Kruys A."/>
            <person name="Hutchinson M.I."/>
            <person name="Powell A.J."/>
            <person name="Barry K."/>
            <person name="Miller A.N."/>
            <person name="Grigoriev I.V."/>
            <person name="Debuchy R."/>
            <person name="Gladieux P."/>
            <person name="Hiltunen Thoren M."/>
            <person name="Johannesson H."/>
        </authorList>
    </citation>
    <scope>NUCLEOTIDE SEQUENCE [LARGE SCALE GENOMIC DNA]</scope>
    <source>
        <strain evidence="2 3">FGSC 10403</strain>
    </source>
</reference>
<dbReference type="AlphaFoldDB" id="A0AAJ0IGU4"/>
<keyword evidence="1" id="KW-0732">Signal</keyword>
<feature type="signal peptide" evidence="1">
    <location>
        <begin position="1"/>
        <end position="18"/>
    </location>
</feature>
<evidence type="ECO:0000313" key="2">
    <source>
        <dbReference type="EMBL" id="KAK3500014.1"/>
    </source>
</evidence>
<proteinExistence type="predicted"/>
<sequence length="109" mass="12616">MSILWSFVGIYIHCGILAQLLILHEPSCSPTTSRPLTFPPFRPPQNSRTQLLWLYLPPPRFFLLFFFPKDEKDKLLIMMMMMSNARCPCGPPNSGLCRYDMVMLSFARS</sequence>
<evidence type="ECO:0000256" key="1">
    <source>
        <dbReference type="SAM" id="SignalP"/>
    </source>
</evidence>
<dbReference type="EMBL" id="JAULSX010000001">
    <property type="protein sequence ID" value="KAK3500014.1"/>
    <property type="molecule type" value="Genomic_DNA"/>
</dbReference>
<name>A0AAJ0IGU4_9PEZI</name>
<dbReference type="RefSeq" id="XP_062697647.1">
    <property type="nucleotide sequence ID" value="XM_062835685.1"/>
</dbReference>